<dbReference type="InterPro" id="IPR000755">
    <property type="entry name" value="A_A_dipeptidase"/>
</dbReference>
<protein>
    <recommendedName>
        <fullName evidence="9">D-alanyl-D-alanine dipeptidase</fullName>
        <shortName evidence="9">D-Ala-D-Ala dipeptidase</shortName>
        <ecNumber evidence="9">3.4.13.22</ecNumber>
    </recommendedName>
</protein>
<keyword evidence="2 9" id="KW-0645">Protease</keyword>
<dbReference type="GO" id="GO:0071555">
    <property type="term" value="P:cell wall organization"/>
    <property type="evidence" value="ECO:0007669"/>
    <property type="project" value="UniProtKB-KW"/>
</dbReference>
<evidence type="ECO:0000256" key="6">
    <source>
        <dbReference type="ARBA" id="ARBA00022997"/>
    </source>
</evidence>
<dbReference type="EMBL" id="VAUV01000008">
    <property type="protein sequence ID" value="TLD70480.1"/>
    <property type="molecule type" value="Genomic_DNA"/>
</dbReference>
<feature type="active site" description="Proton donor/acceptor" evidence="9">
    <location>
        <position position="198"/>
    </location>
</feature>
<evidence type="ECO:0000256" key="3">
    <source>
        <dbReference type="ARBA" id="ARBA00022723"/>
    </source>
</evidence>
<dbReference type="SUPFAM" id="SSF55166">
    <property type="entry name" value="Hedgehog/DD-peptidase"/>
    <property type="match status" value="1"/>
</dbReference>
<keyword evidence="11" id="KW-1185">Reference proteome</keyword>
<evidence type="ECO:0000256" key="2">
    <source>
        <dbReference type="ARBA" id="ARBA00022670"/>
    </source>
</evidence>
<keyword evidence="6 9" id="KW-0224">Dipeptidase</keyword>
<comment type="similarity">
    <text evidence="9">Belongs to the peptidase M15D family.</text>
</comment>
<comment type="catalytic activity">
    <reaction evidence="1 9">
        <text>D-alanyl-D-alanine + H2O = 2 D-alanine</text>
        <dbReference type="Rhea" id="RHEA:20661"/>
        <dbReference type="ChEBI" id="CHEBI:15377"/>
        <dbReference type="ChEBI" id="CHEBI:57416"/>
        <dbReference type="ChEBI" id="CHEBI:57822"/>
        <dbReference type="EC" id="3.4.13.22"/>
    </reaction>
</comment>
<evidence type="ECO:0000256" key="7">
    <source>
        <dbReference type="ARBA" id="ARBA00023049"/>
    </source>
</evidence>
<accession>A0A5R8KDW6</accession>
<dbReference type="Proteomes" id="UP000306196">
    <property type="component" value="Unassembled WGS sequence"/>
</dbReference>
<evidence type="ECO:0000313" key="11">
    <source>
        <dbReference type="Proteomes" id="UP000306196"/>
    </source>
</evidence>
<dbReference type="OrthoDB" id="9801430at2"/>
<comment type="function">
    <text evidence="9">Catalyzes hydrolysis of the D-alanyl-D-alanine dipeptide.</text>
</comment>
<proteinExistence type="inferred from homology"/>
<evidence type="ECO:0000256" key="1">
    <source>
        <dbReference type="ARBA" id="ARBA00001362"/>
    </source>
</evidence>
<dbReference type="HAMAP" id="MF_01924">
    <property type="entry name" value="A_A_dipeptidase"/>
    <property type="match status" value="1"/>
</dbReference>
<dbReference type="AlphaFoldDB" id="A0A5R8KDW6"/>
<dbReference type="GO" id="GO:0008270">
    <property type="term" value="F:zinc ion binding"/>
    <property type="evidence" value="ECO:0007669"/>
    <property type="project" value="UniProtKB-UniRule"/>
</dbReference>
<keyword evidence="5 9" id="KW-0862">Zinc</keyword>
<dbReference type="EC" id="3.4.13.22" evidence="9"/>
<keyword evidence="3 9" id="KW-0479">Metal-binding</keyword>
<organism evidence="10 11">
    <name type="scientific">Phragmitibacter flavus</name>
    <dbReference type="NCBI Taxonomy" id="2576071"/>
    <lineage>
        <taxon>Bacteria</taxon>
        <taxon>Pseudomonadati</taxon>
        <taxon>Verrucomicrobiota</taxon>
        <taxon>Verrucomicrobiia</taxon>
        <taxon>Verrucomicrobiales</taxon>
        <taxon>Verrucomicrobiaceae</taxon>
        <taxon>Phragmitibacter</taxon>
    </lineage>
</organism>
<dbReference type="RefSeq" id="WP_138086536.1">
    <property type="nucleotide sequence ID" value="NZ_VAUV01000008.1"/>
</dbReference>
<feature type="binding site" evidence="9">
    <location>
        <position position="141"/>
    </location>
    <ligand>
        <name>Zn(2+)</name>
        <dbReference type="ChEBI" id="CHEBI:29105"/>
        <note>catalytic</note>
    </ligand>
</feature>
<dbReference type="GO" id="GO:0008237">
    <property type="term" value="F:metallopeptidase activity"/>
    <property type="evidence" value="ECO:0007669"/>
    <property type="project" value="UniProtKB-KW"/>
</dbReference>
<dbReference type="Pfam" id="PF01427">
    <property type="entry name" value="Peptidase_M15"/>
    <property type="match status" value="1"/>
</dbReference>
<dbReference type="CDD" id="cd14840">
    <property type="entry name" value="D-Ala-D-Ala_dipeptidase_Aad"/>
    <property type="match status" value="1"/>
</dbReference>
<dbReference type="GO" id="GO:0160237">
    <property type="term" value="F:D-Ala-D-Ala dipeptidase activity"/>
    <property type="evidence" value="ECO:0007669"/>
    <property type="project" value="UniProtKB-EC"/>
</dbReference>
<evidence type="ECO:0000256" key="9">
    <source>
        <dbReference type="HAMAP-Rule" id="MF_01924"/>
    </source>
</evidence>
<keyword evidence="8" id="KW-0961">Cell wall biogenesis/degradation</keyword>
<feature type="site" description="Transition state stabilizer" evidence="9">
    <location>
        <position position="106"/>
    </location>
</feature>
<dbReference type="PANTHER" id="PTHR43126:SF1">
    <property type="entry name" value="D-ALANYL-D-ALANINE DIPEPTIDASE"/>
    <property type="match status" value="1"/>
</dbReference>
<dbReference type="PANTHER" id="PTHR43126">
    <property type="entry name" value="D-ALANYL-D-ALANINE DIPEPTIDASE"/>
    <property type="match status" value="1"/>
</dbReference>
<gene>
    <name evidence="10" type="ORF">FEM03_12185</name>
</gene>
<feature type="binding site" evidence="9">
    <location>
        <position position="201"/>
    </location>
    <ligand>
        <name>Zn(2+)</name>
        <dbReference type="ChEBI" id="CHEBI:29105"/>
        <note>catalytic</note>
    </ligand>
</feature>
<evidence type="ECO:0000256" key="4">
    <source>
        <dbReference type="ARBA" id="ARBA00022801"/>
    </source>
</evidence>
<dbReference type="InterPro" id="IPR009045">
    <property type="entry name" value="Zn_M74/Hedgehog-like"/>
</dbReference>
<name>A0A5R8KDW6_9BACT</name>
<feature type="binding site" evidence="9">
    <location>
        <position position="134"/>
    </location>
    <ligand>
        <name>Zn(2+)</name>
        <dbReference type="ChEBI" id="CHEBI:29105"/>
        <note>catalytic</note>
    </ligand>
</feature>
<reference evidence="10 11" key="1">
    <citation type="submission" date="2019-05" db="EMBL/GenBank/DDBJ databases">
        <title>Verrucobacter flavum gen. nov., sp. nov. a new member of the family Verrucomicrobiaceae.</title>
        <authorList>
            <person name="Szuroczki S."/>
            <person name="Abbaszade G."/>
            <person name="Szabo A."/>
            <person name="Felfoldi T."/>
            <person name="Schumann P."/>
            <person name="Boka K."/>
            <person name="Keki Z."/>
            <person name="Toumi M."/>
            <person name="Toth E."/>
        </authorList>
    </citation>
    <scope>NUCLEOTIDE SEQUENCE [LARGE SCALE GENOMIC DNA]</scope>
    <source>
        <strain evidence="10 11">MG-N-17</strain>
    </source>
</reference>
<evidence type="ECO:0000313" key="10">
    <source>
        <dbReference type="EMBL" id="TLD70480.1"/>
    </source>
</evidence>
<comment type="cofactor">
    <cofactor evidence="9">
        <name>Zn(2+)</name>
        <dbReference type="ChEBI" id="CHEBI:29105"/>
    </cofactor>
    <text evidence="9">Binds 1 zinc ion per subunit.</text>
</comment>
<evidence type="ECO:0000256" key="8">
    <source>
        <dbReference type="ARBA" id="ARBA00023316"/>
    </source>
</evidence>
<sequence length="237" mass="26438">MMRWLCVVISGLFLCQCAGDPAARKGFVPGDVNMRAAQRALVGVTQLVPDAVVDMRYITKENVTYQGLYPVHLPCVLHVTTARKLAVAADILRPQGYRLKIWDAWRPPEVQVSLFEHGGRTGMFADPSIVWSRHCSGTAVDLTLTDLKGREVKMPTGFDEGGPLSYYLYSGSDPEVRRNLSALQQAMLTAGFTMLDTEWWHFDDADYNNATPPPVVFASELGIQLPQINKPRSRSRR</sequence>
<keyword evidence="4 9" id="KW-0378">Hydrolase</keyword>
<keyword evidence="7 9" id="KW-0482">Metalloprotease</keyword>
<dbReference type="GO" id="GO:0006508">
    <property type="term" value="P:proteolysis"/>
    <property type="evidence" value="ECO:0007669"/>
    <property type="project" value="UniProtKB-KW"/>
</dbReference>
<dbReference type="Gene3D" id="3.30.1380.10">
    <property type="match status" value="1"/>
</dbReference>
<evidence type="ECO:0000256" key="5">
    <source>
        <dbReference type="ARBA" id="ARBA00022833"/>
    </source>
</evidence>
<comment type="caution">
    <text evidence="10">The sequence shown here is derived from an EMBL/GenBank/DDBJ whole genome shotgun (WGS) entry which is preliminary data.</text>
</comment>